<proteinExistence type="inferred from homology"/>
<evidence type="ECO:0000256" key="3">
    <source>
        <dbReference type="PROSITE-ProRule" id="PRU10141"/>
    </source>
</evidence>
<sequence length="201" mass="22866">MTNMHTNTNTQNEINITSAIEVEPNDNPISLYDVRCLSPENVEQGRLIGRGGYGQIYEGILDHTTTVAIKKVPLEMRKDDTKTQEDMKMAIMKEVKILARLRKCNMVIPVIGYYFTNSDSVLSIVMEYAENGNLMSFARKGHMKGLWLLKVPSFFANMCSKIAETLNEIHKLRIIHGDMKASNVLIDLYLTTKLLARLHFI</sequence>
<dbReference type="PANTHER" id="PTHR44329">
    <property type="entry name" value="SERINE/THREONINE-PROTEIN KINASE TNNI3K-RELATED"/>
    <property type="match status" value="1"/>
</dbReference>
<reference evidence="6 7" key="1">
    <citation type="journal article" date="2018" name="New Phytol.">
        <title>Phylogenomics of Endogonaceae and evolution of mycorrhizas within Mucoromycota.</title>
        <authorList>
            <person name="Chang Y."/>
            <person name="Desiro A."/>
            <person name="Na H."/>
            <person name="Sandor L."/>
            <person name="Lipzen A."/>
            <person name="Clum A."/>
            <person name="Barry K."/>
            <person name="Grigoriev I.V."/>
            <person name="Martin F.M."/>
            <person name="Stajich J.E."/>
            <person name="Smith M.E."/>
            <person name="Bonito G."/>
            <person name="Spatafora J.W."/>
        </authorList>
    </citation>
    <scope>NUCLEOTIDE SEQUENCE [LARGE SCALE GENOMIC DNA]</scope>
    <source>
        <strain evidence="6 7">GMNB39</strain>
    </source>
</reference>
<feature type="domain" description="Protein kinase" evidence="5">
    <location>
        <begin position="42"/>
        <end position="201"/>
    </location>
</feature>
<keyword evidence="1 3" id="KW-0547">Nucleotide-binding</keyword>
<gene>
    <name evidence="6" type="ORF">BC936DRAFT_145163</name>
</gene>
<keyword evidence="6" id="KW-0418">Kinase</keyword>
<evidence type="ECO:0000256" key="1">
    <source>
        <dbReference type="ARBA" id="ARBA00022741"/>
    </source>
</evidence>
<evidence type="ECO:0000313" key="7">
    <source>
        <dbReference type="Proteomes" id="UP000268093"/>
    </source>
</evidence>
<dbReference type="InterPro" id="IPR017441">
    <property type="entry name" value="Protein_kinase_ATP_BS"/>
</dbReference>
<dbReference type="InterPro" id="IPR000719">
    <property type="entry name" value="Prot_kinase_dom"/>
</dbReference>
<dbReference type="SMART" id="SM00220">
    <property type="entry name" value="S_TKc"/>
    <property type="match status" value="1"/>
</dbReference>
<dbReference type="AlphaFoldDB" id="A0A433DAR2"/>
<keyword evidence="7" id="KW-1185">Reference proteome</keyword>
<comment type="caution">
    <text evidence="6">The sequence shown here is derived from an EMBL/GenBank/DDBJ whole genome shotgun (WGS) entry which is preliminary data.</text>
</comment>
<dbReference type="PANTHER" id="PTHR44329:SF298">
    <property type="entry name" value="MIXED LINEAGE KINASE DOMAIN-LIKE PROTEIN"/>
    <property type="match status" value="1"/>
</dbReference>
<keyword evidence="2 3" id="KW-0067">ATP-binding</keyword>
<dbReference type="InterPro" id="IPR011009">
    <property type="entry name" value="Kinase-like_dom_sf"/>
</dbReference>
<dbReference type="InterPro" id="IPR051681">
    <property type="entry name" value="Ser/Thr_Kinases-Pseudokinases"/>
</dbReference>
<dbReference type="GO" id="GO:0005524">
    <property type="term" value="F:ATP binding"/>
    <property type="evidence" value="ECO:0007669"/>
    <property type="project" value="UniProtKB-UniRule"/>
</dbReference>
<keyword evidence="4" id="KW-0723">Serine/threonine-protein kinase</keyword>
<dbReference type="Pfam" id="PF00069">
    <property type="entry name" value="Pkinase"/>
    <property type="match status" value="1"/>
</dbReference>
<dbReference type="EMBL" id="RBNI01003930">
    <property type="protein sequence ID" value="RUP47927.1"/>
    <property type="molecule type" value="Genomic_DNA"/>
</dbReference>
<evidence type="ECO:0000256" key="4">
    <source>
        <dbReference type="RuleBase" id="RU000304"/>
    </source>
</evidence>
<dbReference type="PROSITE" id="PS50011">
    <property type="entry name" value="PROTEIN_KINASE_DOM"/>
    <property type="match status" value="1"/>
</dbReference>
<organism evidence="6 7">
    <name type="scientific">Jimgerdemannia flammicorona</name>
    <dbReference type="NCBI Taxonomy" id="994334"/>
    <lineage>
        <taxon>Eukaryota</taxon>
        <taxon>Fungi</taxon>
        <taxon>Fungi incertae sedis</taxon>
        <taxon>Mucoromycota</taxon>
        <taxon>Mucoromycotina</taxon>
        <taxon>Endogonomycetes</taxon>
        <taxon>Endogonales</taxon>
        <taxon>Endogonaceae</taxon>
        <taxon>Jimgerdemannia</taxon>
    </lineage>
</organism>
<dbReference type="InterPro" id="IPR008271">
    <property type="entry name" value="Ser/Thr_kinase_AS"/>
</dbReference>
<dbReference type="PROSITE" id="PS00107">
    <property type="entry name" value="PROTEIN_KINASE_ATP"/>
    <property type="match status" value="1"/>
</dbReference>
<dbReference type="Proteomes" id="UP000268093">
    <property type="component" value="Unassembled WGS sequence"/>
</dbReference>
<dbReference type="GO" id="GO:0004674">
    <property type="term" value="F:protein serine/threonine kinase activity"/>
    <property type="evidence" value="ECO:0007669"/>
    <property type="project" value="UniProtKB-KW"/>
</dbReference>
<accession>A0A433DAR2</accession>
<name>A0A433DAR2_9FUNG</name>
<evidence type="ECO:0000259" key="5">
    <source>
        <dbReference type="PROSITE" id="PS50011"/>
    </source>
</evidence>
<evidence type="ECO:0000256" key="2">
    <source>
        <dbReference type="ARBA" id="ARBA00022840"/>
    </source>
</evidence>
<keyword evidence="6" id="KW-0808">Transferase</keyword>
<dbReference type="OrthoDB" id="10261027at2759"/>
<dbReference type="PROSITE" id="PS00108">
    <property type="entry name" value="PROTEIN_KINASE_ST"/>
    <property type="match status" value="1"/>
</dbReference>
<comment type="similarity">
    <text evidence="4">Belongs to the protein kinase superfamily.</text>
</comment>
<protein>
    <submittedName>
        <fullName evidence="6">Kinase-like domain-containing protein</fullName>
    </submittedName>
</protein>
<feature type="binding site" evidence="3">
    <location>
        <position position="71"/>
    </location>
    <ligand>
        <name>ATP</name>
        <dbReference type="ChEBI" id="CHEBI:30616"/>
    </ligand>
</feature>
<dbReference type="Gene3D" id="1.10.510.10">
    <property type="entry name" value="Transferase(Phosphotransferase) domain 1"/>
    <property type="match status" value="1"/>
</dbReference>
<dbReference type="SUPFAM" id="SSF56112">
    <property type="entry name" value="Protein kinase-like (PK-like)"/>
    <property type="match status" value="1"/>
</dbReference>
<evidence type="ECO:0000313" key="6">
    <source>
        <dbReference type="EMBL" id="RUP47927.1"/>
    </source>
</evidence>